<evidence type="ECO:0000313" key="1">
    <source>
        <dbReference type="EMBL" id="SOY28596.1"/>
    </source>
</evidence>
<accession>A0A2K4ZDR2</accession>
<dbReference type="InterPro" id="IPR036593">
    <property type="entry name" value="CPE0013-like_sf"/>
</dbReference>
<protein>
    <recommendedName>
        <fullName evidence="3">4Fe-4S Mo/W bis-MGD-type domain-containing protein</fullName>
    </recommendedName>
</protein>
<dbReference type="SUPFAM" id="SSF53706">
    <property type="entry name" value="Formate dehydrogenase/DMSO reductase, domains 1-3"/>
    <property type="match status" value="1"/>
</dbReference>
<dbReference type="Pfam" id="PF07892">
    <property type="entry name" value="DUF1667"/>
    <property type="match status" value="1"/>
</dbReference>
<name>A0A2K4ZDR2_9FIRM</name>
<dbReference type="Proteomes" id="UP000236311">
    <property type="component" value="Unassembled WGS sequence"/>
</dbReference>
<dbReference type="Gene3D" id="3.10.530.10">
    <property type="entry name" value="CPE0013-like"/>
    <property type="match status" value="1"/>
</dbReference>
<dbReference type="SUPFAM" id="SSF160148">
    <property type="entry name" value="CPE0013-like"/>
    <property type="match status" value="1"/>
</dbReference>
<organism evidence="1 2">
    <name type="scientific">Acetatifactor muris</name>
    <dbReference type="NCBI Taxonomy" id="879566"/>
    <lineage>
        <taxon>Bacteria</taxon>
        <taxon>Bacillati</taxon>
        <taxon>Bacillota</taxon>
        <taxon>Clostridia</taxon>
        <taxon>Lachnospirales</taxon>
        <taxon>Lachnospiraceae</taxon>
        <taxon>Acetatifactor</taxon>
    </lineage>
</organism>
<dbReference type="AlphaFoldDB" id="A0A2K4ZDR2"/>
<dbReference type="RefSeq" id="WP_242982331.1">
    <property type="nucleotide sequence ID" value="NZ_CANRXC010000001.1"/>
</dbReference>
<reference evidence="1 2" key="1">
    <citation type="submission" date="2018-01" db="EMBL/GenBank/DDBJ databases">
        <authorList>
            <person name="Gaut B.S."/>
            <person name="Morton B.R."/>
            <person name="Clegg M.T."/>
            <person name="Duvall M.R."/>
        </authorList>
    </citation>
    <scope>NUCLEOTIDE SEQUENCE [LARGE SCALE GENOMIC DNA]</scope>
    <source>
        <strain evidence="1">GP69</strain>
    </source>
</reference>
<gene>
    <name evidence="1" type="ORF">AMURIS_01306</name>
</gene>
<evidence type="ECO:0000313" key="2">
    <source>
        <dbReference type="Proteomes" id="UP000236311"/>
    </source>
</evidence>
<dbReference type="InterPro" id="IPR012460">
    <property type="entry name" value="DUF1667"/>
</dbReference>
<evidence type="ECO:0008006" key="3">
    <source>
        <dbReference type="Google" id="ProtNLM"/>
    </source>
</evidence>
<keyword evidence="2" id="KW-1185">Reference proteome</keyword>
<sequence>MVRSMKRELTCIVCPMGCDLTAEIENGQVVSVTGNTCPRGAKYAEQECVHPERVLTTTAVTEDGGVLPVRTDSTVPREKLFDCMAEVNRQKVRLPITVGTVIIEHIAGTEANLIAAKNMERGK</sequence>
<dbReference type="EMBL" id="OFSM01000005">
    <property type="protein sequence ID" value="SOY28596.1"/>
    <property type="molecule type" value="Genomic_DNA"/>
</dbReference>
<proteinExistence type="predicted"/>
<dbReference type="PANTHER" id="PTHR39450">
    <property type="entry name" value="MOLYBDOPTERIN OXIDOREDUCTASE, 4FE-4S CLUSTER-BINDING SUBUNIT"/>
    <property type="match status" value="1"/>
</dbReference>
<dbReference type="PANTHER" id="PTHR39450:SF1">
    <property type="entry name" value="DUF1667 DOMAIN-CONTAINING PROTEIN"/>
    <property type="match status" value="1"/>
</dbReference>